<keyword evidence="4" id="KW-1185">Reference proteome</keyword>
<dbReference type="InterPro" id="IPR000683">
    <property type="entry name" value="Gfo/Idh/MocA-like_OxRdtase_N"/>
</dbReference>
<protein>
    <submittedName>
        <fullName evidence="3">Gfo/Idh/MocA family oxidoreductase</fullName>
    </submittedName>
</protein>
<dbReference type="EMBL" id="JAOYEY010000052">
    <property type="protein sequence ID" value="MCV9888960.1"/>
    <property type="molecule type" value="Genomic_DNA"/>
</dbReference>
<dbReference type="Gene3D" id="3.40.50.720">
    <property type="entry name" value="NAD(P)-binding Rossmann-like Domain"/>
    <property type="match status" value="1"/>
</dbReference>
<dbReference type="PANTHER" id="PTHR43377">
    <property type="entry name" value="BILIVERDIN REDUCTASE A"/>
    <property type="match status" value="1"/>
</dbReference>
<dbReference type="SUPFAM" id="SSF55347">
    <property type="entry name" value="Glyceraldehyde-3-phosphate dehydrogenase-like, C-terminal domain"/>
    <property type="match status" value="1"/>
</dbReference>
<dbReference type="Proteomes" id="UP001526147">
    <property type="component" value="Unassembled WGS sequence"/>
</dbReference>
<comment type="caution">
    <text evidence="3">The sequence shown here is derived from an EMBL/GenBank/DDBJ whole genome shotgun (WGS) entry which is preliminary data.</text>
</comment>
<organism evidence="3 4">
    <name type="scientific">Metabacillus halosaccharovorans</name>
    <dbReference type="NCBI Taxonomy" id="930124"/>
    <lineage>
        <taxon>Bacteria</taxon>
        <taxon>Bacillati</taxon>
        <taxon>Bacillota</taxon>
        <taxon>Bacilli</taxon>
        <taxon>Bacillales</taxon>
        <taxon>Bacillaceae</taxon>
        <taxon>Metabacillus</taxon>
    </lineage>
</organism>
<evidence type="ECO:0000313" key="4">
    <source>
        <dbReference type="Proteomes" id="UP001526147"/>
    </source>
</evidence>
<dbReference type="Pfam" id="PF22725">
    <property type="entry name" value="GFO_IDH_MocA_C3"/>
    <property type="match status" value="1"/>
</dbReference>
<feature type="domain" description="GFO/IDH/MocA-like oxidoreductase" evidence="2">
    <location>
        <begin position="129"/>
        <end position="255"/>
    </location>
</feature>
<name>A0ABT3DPG0_9BACI</name>
<evidence type="ECO:0000259" key="1">
    <source>
        <dbReference type="Pfam" id="PF01408"/>
    </source>
</evidence>
<evidence type="ECO:0000313" key="3">
    <source>
        <dbReference type="EMBL" id="MCV9888960.1"/>
    </source>
</evidence>
<feature type="domain" description="Gfo/Idh/MocA-like oxidoreductase N-terminal" evidence="1">
    <location>
        <begin position="18"/>
        <end position="119"/>
    </location>
</feature>
<accession>A0ABT3DPG0</accession>
<dbReference type="InterPro" id="IPR055170">
    <property type="entry name" value="GFO_IDH_MocA-like_dom"/>
</dbReference>
<dbReference type="InterPro" id="IPR036291">
    <property type="entry name" value="NAD(P)-bd_dom_sf"/>
</dbReference>
<dbReference type="InterPro" id="IPR051450">
    <property type="entry name" value="Gfo/Idh/MocA_Oxidoreductases"/>
</dbReference>
<evidence type="ECO:0000259" key="2">
    <source>
        <dbReference type="Pfam" id="PF22725"/>
    </source>
</evidence>
<proteinExistence type="predicted"/>
<dbReference type="RefSeq" id="WP_264144960.1">
    <property type="nucleotide sequence ID" value="NZ_JAOYEY010000052.1"/>
</dbReference>
<dbReference type="PANTHER" id="PTHR43377:SF1">
    <property type="entry name" value="BILIVERDIN REDUCTASE A"/>
    <property type="match status" value="1"/>
</dbReference>
<dbReference type="SUPFAM" id="SSF51735">
    <property type="entry name" value="NAD(P)-binding Rossmann-fold domains"/>
    <property type="match status" value="1"/>
</dbReference>
<gene>
    <name evidence="3" type="ORF">OIH86_25200</name>
</gene>
<dbReference type="Gene3D" id="3.30.360.10">
    <property type="entry name" value="Dihydrodipicolinate Reductase, domain 2"/>
    <property type="match status" value="1"/>
</dbReference>
<reference evidence="3 4" key="1">
    <citation type="submission" date="2022-10" db="EMBL/GenBank/DDBJ databases">
        <title>Draft genome assembly of moderately radiation resistant bacterium Metabacillus halosaccharovorans.</title>
        <authorList>
            <person name="Pal S."/>
            <person name="Gopinathan A."/>
        </authorList>
    </citation>
    <scope>NUCLEOTIDE SEQUENCE [LARGE SCALE GENOMIC DNA]</scope>
    <source>
        <strain evidence="3 4">VITHBRA001</strain>
    </source>
</reference>
<sequence length="339" mass="37997">MINVALLSKWHVHADDYARQATKNEHVEIKVVWDENLERGEKWAEKLGVPFESELLNVLKDPEIDAVIIDTPTNLHKKIITLAAKHKKHIFTEKVLAFTLEDSEEIISAVKENNVKLMVSLPRLTEHYYLYAQEVLDKGLLGQLTSIRCRLAHNGAVPYEDHPNGWLPKHFFNKEECGGGALIDLGAHPIYLSNRLAGPAKAVTAKLQRTLGHEVDDNAVVLVEYESGVLGTLETGFLSSGSPFQLELYGTEGALLIEDQSIRLKSKKLGDGWNVPEQLPEALLMPLDQWVYEIINDRQPTIRESDFMNLTVINQAAKLSNEQGIRVEIAKLISSKSNV</sequence>
<dbReference type="Pfam" id="PF01408">
    <property type="entry name" value="GFO_IDH_MocA"/>
    <property type="match status" value="1"/>
</dbReference>